<gene>
    <name evidence="10" type="ORF">NIES4072_24510</name>
</gene>
<evidence type="ECO:0000313" key="10">
    <source>
        <dbReference type="EMBL" id="GBG18786.1"/>
    </source>
</evidence>
<evidence type="ECO:0000256" key="7">
    <source>
        <dbReference type="RuleBase" id="RU363032"/>
    </source>
</evidence>
<dbReference type="OrthoDB" id="9783714at2"/>
<evidence type="ECO:0000256" key="1">
    <source>
        <dbReference type="ARBA" id="ARBA00004651"/>
    </source>
</evidence>
<feature type="transmembrane region" description="Helical" evidence="7">
    <location>
        <begin position="28"/>
        <end position="54"/>
    </location>
</feature>
<dbReference type="Proteomes" id="UP000245124">
    <property type="component" value="Unassembled WGS sequence"/>
</dbReference>
<dbReference type="SUPFAM" id="SSF161098">
    <property type="entry name" value="MetI-like"/>
    <property type="match status" value="1"/>
</dbReference>
<dbReference type="PANTHER" id="PTHR43005">
    <property type="entry name" value="BLR7065 PROTEIN"/>
    <property type="match status" value="1"/>
</dbReference>
<comment type="subcellular location">
    <subcellularLocation>
        <location evidence="1 7">Cell membrane</location>
        <topology evidence="1 7">Multi-pass membrane protein</topology>
    </subcellularLocation>
</comment>
<keyword evidence="11" id="KW-1185">Reference proteome</keyword>
<keyword evidence="2 7" id="KW-0813">Transport</keyword>
<dbReference type="PROSITE" id="PS50928">
    <property type="entry name" value="ABC_TM1"/>
    <property type="match status" value="1"/>
</dbReference>
<evidence type="ECO:0000256" key="6">
    <source>
        <dbReference type="ARBA" id="ARBA00023136"/>
    </source>
</evidence>
<dbReference type="Gene3D" id="1.10.3720.10">
    <property type="entry name" value="MetI-like"/>
    <property type="match status" value="1"/>
</dbReference>
<feature type="transmembrane region" description="Helical" evidence="7">
    <location>
        <begin position="166"/>
        <end position="192"/>
    </location>
</feature>
<feature type="transmembrane region" description="Helical" evidence="7">
    <location>
        <begin position="276"/>
        <end position="298"/>
    </location>
</feature>
<comment type="similarity">
    <text evidence="7">Belongs to the binding-protein-dependent transport system permease family.</text>
</comment>
<dbReference type="InterPro" id="IPR035906">
    <property type="entry name" value="MetI-like_sf"/>
</dbReference>
<keyword evidence="6 7" id="KW-0472">Membrane</keyword>
<organism evidence="10 11">
    <name type="scientific">Nostoc commune NIES-4072</name>
    <dbReference type="NCBI Taxonomy" id="2005467"/>
    <lineage>
        <taxon>Bacteria</taxon>
        <taxon>Bacillati</taxon>
        <taxon>Cyanobacteriota</taxon>
        <taxon>Cyanophyceae</taxon>
        <taxon>Nostocales</taxon>
        <taxon>Nostocaceae</taxon>
        <taxon>Nostoc</taxon>
    </lineage>
</organism>
<feature type="transmembrane region" description="Helical" evidence="7">
    <location>
        <begin position="123"/>
        <end position="140"/>
    </location>
</feature>
<feature type="region of interest" description="Disordered" evidence="8">
    <location>
        <begin position="1"/>
        <end position="22"/>
    </location>
</feature>
<dbReference type="GO" id="GO:0055085">
    <property type="term" value="P:transmembrane transport"/>
    <property type="evidence" value="ECO:0007669"/>
    <property type="project" value="InterPro"/>
</dbReference>
<feature type="transmembrane region" description="Helical" evidence="7">
    <location>
        <begin position="82"/>
        <end position="111"/>
    </location>
</feature>
<keyword evidence="5 7" id="KW-1133">Transmembrane helix</keyword>
<dbReference type="InterPro" id="IPR000515">
    <property type="entry name" value="MetI-like"/>
</dbReference>
<protein>
    <submittedName>
        <fullName evidence="10">Putative ABC transporter permease protein</fullName>
    </submittedName>
</protein>
<comment type="caution">
    <text evidence="10">The sequence shown here is derived from an EMBL/GenBank/DDBJ whole genome shotgun (WGS) entry which is preliminary data.</text>
</comment>
<dbReference type="EMBL" id="BDUD01000001">
    <property type="protein sequence ID" value="GBG18786.1"/>
    <property type="molecule type" value="Genomic_DNA"/>
</dbReference>
<dbReference type="GO" id="GO:0005886">
    <property type="term" value="C:plasma membrane"/>
    <property type="evidence" value="ECO:0007669"/>
    <property type="project" value="UniProtKB-SubCell"/>
</dbReference>
<dbReference type="Pfam" id="PF00528">
    <property type="entry name" value="BPD_transp_1"/>
    <property type="match status" value="1"/>
</dbReference>
<reference evidence="10 11" key="1">
    <citation type="submission" date="2017-06" db="EMBL/GenBank/DDBJ databases">
        <title>Genome sequencing of cyanobaciteial culture collection at National Institute for Environmental Studies (NIES).</title>
        <authorList>
            <person name="Hirose Y."/>
            <person name="Shimura Y."/>
            <person name="Fujisawa T."/>
            <person name="Nakamura Y."/>
            <person name="Kawachi M."/>
        </authorList>
    </citation>
    <scope>NUCLEOTIDE SEQUENCE [LARGE SCALE GENOMIC DNA]</scope>
    <source>
        <strain evidence="10 11">NIES-4072</strain>
    </source>
</reference>
<evidence type="ECO:0000256" key="3">
    <source>
        <dbReference type="ARBA" id="ARBA00022475"/>
    </source>
</evidence>
<keyword evidence="3" id="KW-1003">Cell membrane</keyword>
<feature type="domain" description="ABC transmembrane type-1" evidence="9">
    <location>
        <begin position="86"/>
        <end position="297"/>
    </location>
</feature>
<sequence>MSSSLAVKPQHETPPPTKQRTTRQVSTLPLVAPSVVLLLLWMIVPLVMTVWFSFQRYNLLNPDARKFIGIENFTFILSDSALWTSIAITIVLVVSVLVITIGLGTLLAVLFDQDFYGRGVARVLAISPFFVMPTVSALIWKNMLMHPVNGLFAQITRGLGLGAIDWFASVPLLAIIIIVSWEWLPFALLILLTAIQSLDRDQLEAARMDGANAIALFRFVMLPHLSRAISVVAMIETIFFLTIFAEIFVTTGGGPGLATTNLAYYIFLKALLEFDVGGASAGGLIAVILANIVAIFLMRSVARNLDT</sequence>
<dbReference type="AlphaFoldDB" id="A0A2R5FJ57"/>
<dbReference type="RefSeq" id="WP_109008729.1">
    <property type="nucleotide sequence ID" value="NZ_BDUD01000001.1"/>
</dbReference>
<accession>A0A2R5FJ57</accession>
<proteinExistence type="inferred from homology"/>
<evidence type="ECO:0000256" key="8">
    <source>
        <dbReference type="SAM" id="MobiDB-lite"/>
    </source>
</evidence>
<dbReference type="CDD" id="cd06261">
    <property type="entry name" value="TM_PBP2"/>
    <property type="match status" value="1"/>
</dbReference>
<name>A0A2R5FJ57_NOSCO</name>
<keyword evidence="4 7" id="KW-0812">Transmembrane</keyword>
<evidence type="ECO:0000256" key="5">
    <source>
        <dbReference type="ARBA" id="ARBA00022989"/>
    </source>
</evidence>
<evidence type="ECO:0000256" key="4">
    <source>
        <dbReference type="ARBA" id="ARBA00022692"/>
    </source>
</evidence>
<dbReference type="PANTHER" id="PTHR43005:SF2">
    <property type="entry name" value="INTEGRAL MEMBRANE SUGAR TRANSPORT PROTEIN"/>
    <property type="match status" value="1"/>
</dbReference>
<evidence type="ECO:0000313" key="11">
    <source>
        <dbReference type="Proteomes" id="UP000245124"/>
    </source>
</evidence>
<evidence type="ECO:0000256" key="2">
    <source>
        <dbReference type="ARBA" id="ARBA00022448"/>
    </source>
</evidence>
<feature type="transmembrane region" description="Helical" evidence="7">
    <location>
        <begin position="228"/>
        <end position="249"/>
    </location>
</feature>
<evidence type="ECO:0000259" key="9">
    <source>
        <dbReference type="PROSITE" id="PS50928"/>
    </source>
</evidence>